<reference evidence="1" key="1">
    <citation type="submission" date="2021-10" db="EMBL/GenBank/DDBJ databases">
        <title>Melipona bicolor Genome sequencing and assembly.</title>
        <authorList>
            <person name="Araujo N.S."/>
            <person name="Arias M.C."/>
        </authorList>
    </citation>
    <scope>NUCLEOTIDE SEQUENCE</scope>
    <source>
        <strain evidence="1">USP_2M_L1-L4_2017</strain>
        <tissue evidence="1">Whole body</tissue>
    </source>
</reference>
<dbReference type="Proteomes" id="UP001177670">
    <property type="component" value="Unassembled WGS sequence"/>
</dbReference>
<proteinExistence type="predicted"/>
<accession>A0AA40GAR6</accession>
<name>A0AA40GAR6_9HYME</name>
<sequence length="91" mass="10168">MPLANLNVEQHRCAEGRTRVCAVTFALGVFGGGSDVCRELMDRGIDRFEVQTEERVRGTFGCGFWNAFSSFFGMDSSDDSQCTCIILRQNF</sequence>
<protein>
    <submittedName>
        <fullName evidence="1">Uncharacterized protein</fullName>
    </submittedName>
</protein>
<organism evidence="1 2">
    <name type="scientific">Melipona bicolor</name>
    <dbReference type="NCBI Taxonomy" id="60889"/>
    <lineage>
        <taxon>Eukaryota</taxon>
        <taxon>Metazoa</taxon>
        <taxon>Ecdysozoa</taxon>
        <taxon>Arthropoda</taxon>
        <taxon>Hexapoda</taxon>
        <taxon>Insecta</taxon>
        <taxon>Pterygota</taxon>
        <taxon>Neoptera</taxon>
        <taxon>Endopterygota</taxon>
        <taxon>Hymenoptera</taxon>
        <taxon>Apocrita</taxon>
        <taxon>Aculeata</taxon>
        <taxon>Apoidea</taxon>
        <taxon>Anthophila</taxon>
        <taxon>Apidae</taxon>
        <taxon>Melipona</taxon>
    </lineage>
</organism>
<dbReference type="AlphaFoldDB" id="A0AA40GAR6"/>
<dbReference type="EMBL" id="JAHYIQ010000003">
    <property type="protein sequence ID" value="KAK1134139.1"/>
    <property type="molecule type" value="Genomic_DNA"/>
</dbReference>
<evidence type="ECO:0000313" key="1">
    <source>
        <dbReference type="EMBL" id="KAK1134139.1"/>
    </source>
</evidence>
<evidence type="ECO:0000313" key="2">
    <source>
        <dbReference type="Proteomes" id="UP001177670"/>
    </source>
</evidence>
<comment type="caution">
    <text evidence="1">The sequence shown here is derived from an EMBL/GenBank/DDBJ whole genome shotgun (WGS) entry which is preliminary data.</text>
</comment>
<keyword evidence="2" id="KW-1185">Reference proteome</keyword>
<gene>
    <name evidence="1" type="ORF">K0M31_011921</name>
</gene>